<keyword evidence="1" id="KW-0472">Membrane</keyword>
<comment type="caution">
    <text evidence="2">The sequence shown here is derived from an EMBL/GenBank/DDBJ whole genome shotgun (WGS) entry which is preliminary data.</text>
</comment>
<evidence type="ECO:0000313" key="3">
    <source>
        <dbReference type="Proteomes" id="UP000823868"/>
    </source>
</evidence>
<reference evidence="2" key="1">
    <citation type="journal article" date="2021" name="PeerJ">
        <title>Extensive microbial diversity within the chicken gut microbiome revealed by metagenomics and culture.</title>
        <authorList>
            <person name="Gilroy R."/>
            <person name="Ravi A."/>
            <person name="Getino M."/>
            <person name="Pursley I."/>
            <person name="Horton D.L."/>
            <person name="Alikhan N.F."/>
            <person name="Baker D."/>
            <person name="Gharbi K."/>
            <person name="Hall N."/>
            <person name="Watson M."/>
            <person name="Adriaenssens E.M."/>
            <person name="Foster-Nyarko E."/>
            <person name="Jarju S."/>
            <person name="Secka A."/>
            <person name="Antonio M."/>
            <person name="Oren A."/>
            <person name="Chaudhuri R.R."/>
            <person name="La Ragione R."/>
            <person name="Hildebrand F."/>
            <person name="Pallen M.J."/>
        </authorList>
    </citation>
    <scope>NUCLEOTIDE SEQUENCE</scope>
    <source>
        <strain evidence="2">ChiBcec16_6824</strain>
    </source>
</reference>
<accession>A0A9D2BXP7</accession>
<gene>
    <name evidence="2" type="ORF">H9841_05855</name>
</gene>
<feature type="transmembrane region" description="Helical" evidence="1">
    <location>
        <begin position="21"/>
        <end position="39"/>
    </location>
</feature>
<sequence length="78" mass="8582">MKKLFTAADTCIAEMNWRDLALVKFCLCSMGILLGLAAPKRSRKWVALGAGVLFIATYIPLMLKFLPHLGRARSGGEE</sequence>
<organism evidence="2 3">
    <name type="scientific">Candidatus Flavonifractor merdigallinarum</name>
    <dbReference type="NCBI Taxonomy" id="2838589"/>
    <lineage>
        <taxon>Bacteria</taxon>
        <taxon>Bacillati</taxon>
        <taxon>Bacillota</taxon>
        <taxon>Clostridia</taxon>
        <taxon>Eubacteriales</taxon>
        <taxon>Oscillospiraceae</taxon>
        <taxon>Flavonifractor</taxon>
    </lineage>
</organism>
<reference evidence="2" key="2">
    <citation type="submission" date="2021-04" db="EMBL/GenBank/DDBJ databases">
        <authorList>
            <person name="Gilroy R."/>
        </authorList>
    </citation>
    <scope>NUCLEOTIDE SEQUENCE</scope>
    <source>
        <strain evidence="2">ChiBcec16_6824</strain>
    </source>
</reference>
<name>A0A9D2BXP7_9FIRM</name>
<evidence type="ECO:0000256" key="1">
    <source>
        <dbReference type="SAM" id="Phobius"/>
    </source>
</evidence>
<keyword evidence="1" id="KW-1133">Transmembrane helix</keyword>
<evidence type="ECO:0000313" key="2">
    <source>
        <dbReference type="EMBL" id="HIY21406.1"/>
    </source>
</evidence>
<dbReference type="Proteomes" id="UP000823868">
    <property type="component" value="Unassembled WGS sequence"/>
</dbReference>
<feature type="transmembrane region" description="Helical" evidence="1">
    <location>
        <begin position="45"/>
        <end position="63"/>
    </location>
</feature>
<dbReference type="AlphaFoldDB" id="A0A9D2BXP7"/>
<keyword evidence="1" id="KW-0812">Transmembrane</keyword>
<dbReference type="EMBL" id="DXDX01000108">
    <property type="protein sequence ID" value="HIY21406.1"/>
    <property type="molecule type" value="Genomic_DNA"/>
</dbReference>
<protein>
    <submittedName>
        <fullName evidence="2">Permease of phosphate ABC transporter</fullName>
    </submittedName>
</protein>
<proteinExistence type="predicted"/>